<evidence type="ECO:0000313" key="3">
    <source>
        <dbReference type="Proteomes" id="UP001500979"/>
    </source>
</evidence>
<comment type="caution">
    <text evidence="2">The sequence shown here is derived from an EMBL/GenBank/DDBJ whole genome shotgun (WGS) entry which is preliminary data.</text>
</comment>
<feature type="transmembrane region" description="Helical" evidence="1">
    <location>
        <begin position="80"/>
        <end position="101"/>
    </location>
</feature>
<dbReference type="Proteomes" id="UP001500979">
    <property type="component" value="Unassembled WGS sequence"/>
</dbReference>
<feature type="transmembrane region" description="Helical" evidence="1">
    <location>
        <begin position="6"/>
        <end position="25"/>
    </location>
</feature>
<protein>
    <submittedName>
        <fullName evidence="2">Uncharacterized protein</fullName>
    </submittedName>
</protein>
<reference evidence="2 3" key="1">
    <citation type="journal article" date="2019" name="Int. J. Syst. Evol. Microbiol.">
        <title>The Global Catalogue of Microorganisms (GCM) 10K type strain sequencing project: providing services to taxonomists for standard genome sequencing and annotation.</title>
        <authorList>
            <consortium name="The Broad Institute Genomics Platform"/>
            <consortium name="The Broad Institute Genome Sequencing Center for Infectious Disease"/>
            <person name="Wu L."/>
            <person name="Ma J."/>
        </authorList>
    </citation>
    <scope>NUCLEOTIDE SEQUENCE [LARGE SCALE GENOMIC DNA]</scope>
    <source>
        <strain evidence="2 3">JCM 9383</strain>
    </source>
</reference>
<feature type="transmembrane region" description="Helical" evidence="1">
    <location>
        <begin position="46"/>
        <end position="68"/>
    </location>
</feature>
<gene>
    <name evidence="2" type="ORF">GCM10010470_22190</name>
</gene>
<evidence type="ECO:0000313" key="2">
    <source>
        <dbReference type="EMBL" id="GAA2787309.1"/>
    </source>
</evidence>
<name>A0ABN3VAS4_9PSEU</name>
<keyword evidence="1" id="KW-0812">Transmembrane</keyword>
<evidence type="ECO:0000256" key="1">
    <source>
        <dbReference type="SAM" id="Phobius"/>
    </source>
</evidence>
<dbReference type="EMBL" id="BAAAUX010000011">
    <property type="protein sequence ID" value="GAA2787309.1"/>
    <property type="molecule type" value="Genomic_DNA"/>
</dbReference>
<sequence length="132" mass="13911">MQGTASFLAFLVIGAALVVADGQLIRRSGTTYLQAAGRDSTVADSVNQLVAVVFHLTALGVLALISVIPLDLGSEPETVVARLGILLLVLAVAHGVTIWTLGRIRTRQQSRALHEETVRARETGTAARDDVA</sequence>
<proteinExistence type="predicted"/>
<keyword evidence="3" id="KW-1185">Reference proteome</keyword>
<organism evidence="2 3">
    <name type="scientific">Saccharopolyspora taberi</name>
    <dbReference type="NCBI Taxonomy" id="60895"/>
    <lineage>
        <taxon>Bacteria</taxon>
        <taxon>Bacillati</taxon>
        <taxon>Actinomycetota</taxon>
        <taxon>Actinomycetes</taxon>
        <taxon>Pseudonocardiales</taxon>
        <taxon>Pseudonocardiaceae</taxon>
        <taxon>Saccharopolyspora</taxon>
    </lineage>
</organism>
<keyword evidence="1" id="KW-0472">Membrane</keyword>
<keyword evidence="1" id="KW-1133">Transmembrane helix</keyword>
<dbReference type="RefSeq" id="WP_344679490.1">
    <property type="nucleotide sequence ID" value="NZ_BAAAUX010000011.1"/>
</dbReference>
<accession>A0ABN3VAS4</accession>